<keyword evidence="2" id="KW-1185">Reference proteome</keyword>
<reference evidence="1 2" key="1">
    <citation type="submission" date="2019-03" db="EMBL/GenBank/DDBJ databases">
        <title>Alkanindiges illinoisensis: a potential pathogenic isolated from ascites of a gastric cancer patient with abdominal metastasis.</title>
        <authorList>
            <person name="Hu X."/>
            <person name="Yang B."/>
            <person name="Yan X."/>
            <person name="Lin L."/>
            <person name="Zhao H."/>
            <person name="Zhou F."/>
            <person name="Su B."/>
            <person name="Chen J."/>
            <person name="Rui Y."/>
            <person name="Wang Q."/>
            <person name="Zheng L."/>
        </authorList>
    </citation>
    <scope>NUCLEOTIDE SEQUENCE [LARGE SCALE GENOMIC DNA]</scope>
    <source>
        <strain evidence="1 2">NFYY 23406</strain>
    </source>
</reference>
<comment type="caution">
    <text evidence="1">The sequence shown here is derived from an EMBL/GenBank/DDBJ whole genome shotgun (WGS) entry which is preliminary data.</text>
</comment>
<evidence type="ECO:0000313" key="1">
    <source>
        <dbReference type="EMBL" id="TEU23390.1"/>
    </source>
</evidence>
<dbReference type="Proteomes" id="UP000297834">
    <property type="component" value="Unassembled WGS sequence"/>
</dbReference>
<dbReference type="OrthoDB" id="9815903at2"/>
<organism evidence="1 2">
    <name type="scientific">Alkanindiges illinoisensis</name>
    <dbReference type="NCBI Taxonomy" id="197183"/>
    <lineage>
        <taxon>Bacteria</taxon>
        <taxon>Pseudomonadati</taxon>
        <taxon>Pseudomonadota</taxon>
        <taxon>Gammaproteobacteria</taxon>
        <taxon>Moraxellales</taxon>
        <taxon>Moraxellaceae</taxon>
        <taxon>Alkanindiges</taxon>
    </lineage>
</organism>
<proteinExistence type="predicted"/>
<dbReference type="RefSeq" id="WP_134245842.1">
    <property type="nucleotide sequence ID" value="NZ_SNTY01000085.1"/>
</dbReference>
<gene>
    <name evidence="1" type="ORF">E2B99_13835</name>
</gene>
<accession>A0A4Y7X8W2</accession>
<name>A0A4Y7X8W2_9GAMM</name>
<dbReference type="AlphaFoldDB" id="A0A4Y7X8W2"/>
<dbReference type="EMBL" id="SNTY01000085">
    <property type="protein sequence ID" value="TEU23390.1"/>
    <property type="molecule type" value="Genomic_DNA"/>
</dbReference>
<protein>
    <submittedName>
        <fullName evidence="1">Uncharacterized protein</fullName>
    </submittedName>
</protein>
<sequence length="80" mass="8879">MFCEGHIISEVHGLLNGAVEELDYRIFLDDVKSFGNTEGVYIYDYTKLNPPEINRLMNLGEGSTTIGEFCNSGACLAPFK</sequence>
<evidence type="ECO:0000313" key="2">
    <source>
        <dbReference type="Proteomes" id="UP000297834"/>
    </source>
</evidence>